<accession>A0A1M7ID00</accession>
<dbReference type="AlphaFoldDB" id="A0A1M7ID00"/>
<dbReference type="OrthoDB" id="1912370at2"/>
<feature type="signal peptide" evidence="1">
    <location>
        <begin position="1"/>
        <end position="21"/>
    </location>
</feature>
<evidence type="ECO:0000313" key="2">
    <source>
        <dbReference type="EMBL" id="SHM38696.1"/>
    </source>
</evidence>
<keyword evidence="3" id="KW-1185">Reference proteome</keyword>
<dbReference type="EMBL" id="FRCZ01000001">
    <property type="protein sequence ID" value="SHM38696.1"/>
    <property type="molecule type" value="Genomic_DNA"/>
</dbReference>
<gene>
    <name evidence="2" type="ORF">SAMN05216179_0021</name>
</gene>
<reference evidence="2 3" key="1">
    <citation type="submission" date="2016-11" db="EMBL/GenBank/DDBJ databases">
        <authorList>
            <person name="Jaros S."/>
            <person name="Januszkiewicz K."/>
            <person name="Wedrychowicz H."/>
        </authorList>
    </citation>
    <scope>NUCLEOTIDE SEQUENCE [LARGE SCALE GENOMIC DNA]</scope>
    <source>
        <strain evidence="2 3">CGMCC 1.10681</strain>
    </source>
</reference>
<evidence type="ECO:0000313" key="3">
    <source>
        <dbReference type="Proteomes" id="UP000184184"/>
    </source>
</evidence>
<sequence length="328" mass="37011">MKYFLGVFVLLLIVACGTASNDGNTSGESQAPSDPSEDVMTGYVAKTEENRILVTEKQLDQPFDEIAAEKVNQQAGNAISFNIEDIENSLAESFTIGEKIAVTHGAVAESYPGQSAAITIERVIDNEHDLVETHGDYANLIQLELFRQKVENEKSSNLRLVRHTTEGDLIYHNIQYKDGNYQVFVDATQDEYGVEETVREFACEQFEYYLTEEETLSFDLQNCENEGGQLPVANVPFSEMIIPEQRYHRLEVILNDEVLIDTTDEGKKEEIINKIKEAQPQSVMAMSLMAPEGELILKGKMAEIRFDYYPEGNVMRYNSYISSNIQVK</sequence>
<dbReference type="PROSITE" id="PS51257">
    <property type="entry name" value="PROKAR_LIPOPROTEIN"/>
    <property type="match status" value="1"/>
</dbReference>
<keyword evidence="1" id="KW-0732">Signal</keyword>
<dbReference type="InterPro" id="IPR021598">
    <property type="entry name" value="DUF3221"/>
</dbReference>
<evidence type="ECO:0000256" key="1">
    <source>
        <dbReference type="SAM" id="SignalP"/>
    </source>
</evidence>
<dbReference type="InterPro" id="IPR025372">
    <property type="entry name" value="DUF4362"/>
</dbReference>
<dbReference type="Pfam" id="PF14275">
    <property type="entry name" value="DUF4362"/>
    <property type="match status" value="1"/>
</dbReference>
<organism evidence="2 3">
    <name type="scientific">Gracilibacillus kekensis</name>
    <dbReference type="NCBI Taxonomy" id="1027249"/>
    <lineage>
        <taxon>Bacteria</taxon>
        <taxon>Bacillati</taxon>
        <taxon>Bacillota</taxon>
        <taxon>Bacilli</taxon>
        <taxon>Bacillales</taxon>
        <taxon>Bacillaceae</taxon>
        <taxon>Gracilibacillus</taxon>
    </lineage>
</organism>
<proteinExistence type="predicted"/>
<dbReference type="RefSeq" id="WP_073198515.1">
    <property type="nucleotide sequence ID" value="NZ_FRCZ01000001.1"/>
</dbReference>
<dbReference type="Pfam" id="PF11518">
    <property type="entry name" value="DUF3221"/>
    <property type="match status" value="1"/>
</dbReference>
<dbReference type="InterPro" id="IPR012340">
    <property type="entry name" value="NA-bd_OB-fold"/>
</dbReference>
<dbReference type="Gene3D" id="2.40.50.140">
    <property type="entry name" value="Nucleic acid-binding proteins"/>
    <property type="match status" value="1"/>
</dbReference>
<feature type="chain" id="PRO_5013133574" evidence="1">
    <location>
        <begin position="22"/>
        <end position="328"/>
    </location>
</feature>
<name>A0A1M7ID00_9BACI</name>
<protein>
    <submittedName>
        <fullName evidence="2">Tfp pilus assembly protein PilP</fullName>
    </submittedName>
</protein>
<dbReference type="STRING" id="1027249.SAMN05216179_0021"/>
<dbReference type="Proteomes" id="UP000184184">
    <property type="component" value="Unassembled WGS sequence"/>
</dbReference>